<organism evidence="1 2">
    <name type="scientific">Mya arenaria</name>
    <name type="common">Soft-shell clam</name>
    <dbReference type="NCBI Taxonomy" id="6604"/>
    <lineage>
        <taxon>Eukaryota</taxon>
        <taxon>Metazoa</taxon>
        <taxon>Spiralia</taxon>
        <taxon>Lophotrochozoa</taxon>
        <taxon>Mollusca</taxon>
        <taxon>Bivalvia</taxon>
        <taxon>Autobranchia</taxon>
        <taxon>Heteroconchia</taxon>
        <taxon>Euheterodonta</taxon>
        <taxon>Imparidentia</taxon>
        <taxon>Neoheterodontei</taxon>
        <taxon>Myida</taxon>
        <taxon>Myoidea</taxon>
        <taxon>Myidae</taxon>
        <taxon>Mya</taxon>
    </lineage>
</organism>
<evidence type="ECO:0000313" key="1">
    <source>
        <dbReference type="EMBL" id="WAQ96538.1"/>
    </source>
</evidence>
<proteinExistence type="predicted"/>
<gene>
    <name evidence="1" type="ORF">MAR_029228</name>
</gene>
<dbReference type="Proteomes" id="UP001164746">
    <property type="component" value="Chromosome 2"/>
</dbReference>
<sequence>MFSIFKFGSLQMKEDEACSQECLAFLLRLISQFPIDTSDIEAGHDDVFETSHDSPKKKLKKQKQADKIIIPRLDQ</sequence>
<protein>
    <submittedName>
        <fullName evidence="1">Uncharacterized protein</fullName>
    </submittedName>
</protein>
<reference evidence="1" key="1">
    <citation type="submission" date="2022-11" db="EMBL/GenBank/DDBJ databases">
        <title>Centuries of genome instability and evolution in soft-shell clam transmissible cancer (bioRxiv).</title>
        <authorList>
            <person name="Hart S.F.M."/>
            <person name="Yonemitsu M.A."/>
            <person name="Giersch R.M."/>
            <person name="Beal B.F."/>
            <person name="Arriagada G."/>
            <person name="Davis B.W."/>
            <person name="Ostrander E.A."/>
            <person name="Goff S.P."/>
            <person name="Metzger M.J."/>
        </authorList>
    </citation>
    <scope>NUCLEOTIDE SEQUENCE</scope>
    <source>
        <strain evidence="1">MELC-2E11</strain>
        <tissue evidence="1">Siphon/mantle</tissue>
    </source>
</reference>
<evidence type="ECO:0000313" key="2">
    <source>
        <dbReference type="Proteomes" id="UP001164746"/>
    </source>
</evidence>
<keyword evidence="2" id="KW-1185">Reference proteome</keyword>
<dbReference type="EMBL" id="CP111013">
    <property type="protein sequence ID" value="WAQ96538.1"/>
    <property type="molecule type" value="Genomic_DNA"/>
</dbReference>
<name>A0ABY7DKC2_MYAAR</name>
<feature type="non-terminal residue" evidence="1">
    <location>
        <position position="1"/>
    </location>
</feature>
<accession>A0ABY7DKC2</accession>